<comment type="similarity">
    <text evidence="2">Belongs to the glutamate-gated ion channel (TC 1.A.10.1) family.</text>
</comment>
<keyword evidence="6 13" id="KW-1133">Transmembrane helix</keyword>
<feature type="transmembrane region" description="Helical" evidence="13">
    <location>
        <begin position="142"/>
        <end position="161"/>
    </location>
</feature>
<keyword evidence="9 16" id="KW-0675">Receptor</keyword>
<evidence type="ECO:0000256" key="4">
    <source>
        <dbReference type="ARBA" id="ARBA00022475"/>
    </source>
</evidence>
<feature type="domain" description="Ionotropic glutamate receptor L-glutamate and glycine-binding" evidence="15">
    <location>
        <begin position="4"/>
        <end position="64"/>
    </location>
</feature>
<dbReference type="GO" id="GO:0015276">
    <property type="term" value="F:ligand-gated monoatomic ion channel activity"/>
    <property type="evidence" value="ECO:0007669"/>
    <property type="project" value="InterPro"/>
</dbReference>
<dbReference type="InterPro" id="IPR019594">
    <property type="entry name" value="Glu/Gly-bd"/>
</dbReference>
<evidence type="ECO:0000256" key="12">
    <source>
        <dbReference type="ARBA" id="ARBA00023303"/>
    </source>
</evidence>
<evidence type="ECO:0000256" key="13">
    <source>
        <dbReference type="SAM" id="Phobius"/>
    </source>
</evidence>
<evidence type="ECO:0000256" key="7">
    <source>
        <dbReference type="ARBA" id="ARBA00023065"/>
    </source>
</evidence>
<evidence type="ECO:0000256" key="6">
    <source>
        <dbReference type="ARBA" id="ARBA00022989"/>
    </source>
</evidence>
<feature type="transmembrane region" description="Helical" evidence="13">
    <location>
        <begin position="111"/>
        <end position="130"/>
    </location>
</feature>
<dbReference type="InterPro" id="IPR001320">
    <property type="entry name" value="Iontro_rcpt_C"/>
</dbReference>
<dbReference type="PANTHER" id="PTHR42643">
    <property type="entry name" value="IONOTROPIC RECEPTOR 20A-RELATED"/>
    <property type="match status" value="1"/>
</dbReference>
<dbReference type="Proteomes" id="UP000747542">
    <property type="component" value="Unassembled WGS sequence"/>
</dbReference>
<dbReference type="Pfam" id="PF10613">
    <property type="entry name" value="Lig_chan-Glu_bd"/>
    <property type="match status" value="1"/>
</dbReference>
<keyword evidence="7" id="KW-0406">Ion transport</keyword>
<feature type="transmembrane region" description="Helical" evidence="13">
    <location>
        <begin position="81"/>
        <end position="99"/>
    </location>
</feature>
<dbReference type="GO" id="GO:0050906">
    <property type="term" value="P:detection of stimulus involved in sensory perception"/>
    <property type="evidence" value="ECO:0007669"/>
    <property type="project" value="UniProtKB-ARBA"/>
</dbReference>
<name>A0A8J5MT16_HOMAM</name>
<evidence type="ECO:0000256" key="8">
    <source>
        <dbReference type="ARBA" id="ARBA00023136"/>
    </source>
</evidence>
<keyword evidence="3" id="KW-0813">Transport</keyword>
<proteinExistence type="inferred from homology"/>
<dbReference type="Gene3D" id="1.10.287.70">
    <property type="match status" value="1"/>
</dbReference>
<dbReference type="Pfam" id="PF00060">
    <property type="entry name" value="Lig_chan"/>
    <property type="match status" value="1"/>
</dbReference>
<keyword evidence="11" id="KW-1071">Ligand-gated ion channel</keyword>
<evidence type="ECO:0000259" key="14">
    <source>
        <dbReference type="Pfam" id="PF00060"/>
    </source>
</evidence>
<keyword evidence="5 13" id="KW-0812">Transmembrane</keyword>
<feature type="domain" description="Ionotropic glutamate receptor C-terminal" evidence="14">
    <location>
        <begin position="80"/>
        <end position="345"/>
    </location>
</feature>
<dbReference type="AlphaFoldDB" id="A0A8J5MT16"/>
<evidence type="ECO:0000256" key="9">
    <source>
        <dbReference type="ARBA" id="ARBA00023170"/>
    </source>
</evidence>
<gene>
    <name evidence="16" type="primary">Grid1-L10</name>
    <name evidence="16" type="ORF">Hamer_G007836</name>
</gene>
<evidence type="ECO:0000256" key="2">
    <source>
        <dbReference type="ARBA" id="ARBA00008685"/>
    </source>
</evidence>
<keyword evidence="10" id="KW-0325">Glycoprotein</keyword>
<evidence type="ECO:0000256" key="11">
    <source>
        <dbReference type="ARBA" id="ARBA00023286"/>
    </source>
</evidence>
<evidence type="ECO:0000256" key="1">
    <source>
        <dbReference type="ARBA" id="ARBA00004651"/>
    </source>
</evidence>
<comment type="subcellular location">
    <subcellularLocation>
        <location evidence="1">Cell membrane</location>
        <topology evidence="1">Multi-pass membrane protein</topology>
    </subcellularLocation>
</comment>
<keyword evidence="4" id="KW-1003">Cell membrane</keyword>
<evidence type="ECO:0000256" key="3">
    <source>
        <dbReference type="ARBA" id="ARBA00022448"/>
    </source>
</evidence>
<evidence type="ECO:0000313" key="16">
    <source>
        <dbReference type="EMBL" id="KAG7162321.1"/>
    </source>
</evidence>
<evidence type="ECO:0000256" key="5">
    <source>
        <dbReference type="ARBA" id="ARBA00022692"/>
    </source>
</evidence>
<evidence type="ECO:0000256" key="10">
    <source>
        <dbReference type="ARBA" id="ARBA00023180"/>
    </source>
</evidence>
<feature type="transmembrane region" description="Helical" evidence="13">
    <location>
        <begin position="337"/>
        <end position="361"/>
    </location>
</feature>
<dbReference type="EMBL" id="JAHLQT010027705">
    <property type="protein sequence ID" value="KAG7162321.1"/>
    <property type="molecule type" value="Genomic_DNA"/>
</dbReference>
<dbReference type="GO" id="GO:0005886">
    <property type="term" value="C:plasma membrane"/>
    <property type="evidence" value="ECO:0007669"/>
    <property type="project" value="UniProtKB-SubCell"/>
</dbReference>
<dbReference type="InterPro" id="IPR052192">
    <property type="entry name" value="Insect_Ionotropic_Sensory_Rcpt"/>
</dbReference>
<protein>
    <submittedName>
        <fullName evidence="16">Glutamate receptor ionotropic, delta-1-like 10</fullName>
    </submittedName>
</protein>
<keyword evidence="17" id="KW-1185">Reference proteome</keyword>
<evidence type="ECO:0000313" key="17">
    <source>
        <dbReference type="Proteomes" id="UP000747542"/>
    </source>
</evidence>
<keyword evidence="8 13" id="KW-0472">Membrane</keyword>
<sequence>MQQPLDKKWGTPADDGNWTGIVGDLQHQKADFSLDVTLSESRSTVMDYSRVYQNDPYVILSPKPSSLPRHLSLTRPFEGEVWMSFLVCTSFMGVILWLLQKAWSWVSGELGVSLVPTVFHTWGIMLLAPIPTLPTNSTGRVLIGWWLLVCVIVTTGYRSSLIAHLSVQGKYPPINTFQDLLNRDGWSWGSYKFEGGNFLYFNGSTDPDVLEINRNMEVFETENWLEHTLAGEFSFIYLKTWIQIFVARHYTDKYGNTPYQYGTTEYPIFGGNVWGFRQISKMKQRLIEAGLLSLWLDDVLKNEFKQNNTEEEGKEQPLYTEQESGQVVLTLDHLQGAFYLSLLGCCLAFGTFLIEIFFHYYHIQDQDLATTARHNIM</sequence>
<reference evidence="16" key="1">
    <citation type="journal article" date="2021" name="Sci. Adv.">
        <title>The American lobster genome reveals insights on longevity, neural, and immune adaptations.</title>
        <authorList>
            <person name="Polinski J.M."/>
            <person name="Zimin A.V."/>
            <person name="Clark K.F."/>
            <person name="Kohn A.B."/>
            <person name="Sadowski N."/>
            <person name="Timp W."/>
            <person name="Ptitsyn A."/>
            <person name="Khanna P."/>
            <person name="Romanova D.Y."/>
            <person name="Williams P."/>
            <person name="Greenwood S.J."/>
            <person name="Moroz L.L."/>
            <person name="Walt D.R."/>
            <person name="Bodnar A.G."/>
        </authorList>
    </citation>
    <scope>NUCLEOTIDE SEQUENCE</scope>
    <source>
        <strain evidence="16">GMGI-L3</strain>
    </source>
</reference>
<evidence type="ECO:0000259" key="15">
    <source>
        <dbReference type="Pfam" id="PF10613"/>
    </source>
</evidence>
<dbReference type="PANTHER" id="PTHR42643:SF24">
    <property type="entry name" value="IONOTROPIC RECEPTOR 60A"/>
    <property type="match status" value="1"/>
</dbReference>
<dbReference type="Gene3D" id="3.40.190.10">
    <property type="entry name" value="Periplasmic binding protein-like II"/>
    <property type="match status" value="1"/>
</dbReference>
<comment type="caution">
    <text evidence="16">The sequence shown here is derived from an EMBL/GenBank/DDBJ whole genome shotgun (WGS) entry which is preliminary data.</text>
</comment>
<organism evidence="16 17">
    <name type="scientific">Homarus americanus</name>
    <name type="common">American lobster</name>
    <dbReference type="NCBI Taxonomy" id="6706"/>
    <lineage>
        <taxon>Eukaryota</taxon>
        <taxon>Metazoa</taxon>
        <taxon>Ecdysozoa</taxon>
        <taxon>Arthropoda</taxon>
        <taxon>Crustacea</taxon>
        <taxon>Multicrustacea</taxon>
        <taxon>Malacostraca</taxon>
        <taxon>Eumalacostraca</taxon>
        <taxon>Eucarida</taxon>
        <taxon>Decapoda</taxon>
        <taxon>Pleocyemata</taxon>
        <taxon>Astacidea</taxon>
        <taxon>Nephropoidea</taxon>
        <taxon>Nephropidae</taxon>
        <taxon>Homarus</taxon>
    </lineage>
</organism>
<keyword evidence="12" id="KW-0407">Ion channel</keyword>
<accession>A0A8J5MT16</accession>
<dbReference type="SUPFAM" id="SSF53850">
    <property type="entry name" value="Periplasmic binding protein-like II"/>
    <property type="match status" value="1"/>
</dbReference>